<dbReference type="InterPro" id="IPR010998">
    <property type="entry name" value="Integrase_recombinase_N"/>
</dbReference>
<dbReference type="InterPro" id="IPR038488">
    <property type="entry name" value="Integrase_DNA-bd_sf"/>
</dbReference>
<reference evidence="8 9" key="1">
    <citation type="submission" date="2018-07" db="EMBL/GenBank/DDBJ databases">
        <title>The draft genome of Phyllobacterium salinisoli.</title>
        <authorList>
            <person name="Liu L."/>
            <person name="Li L."/>
            <person name="Zhang X."/>
            <person name="Liang L."/>
        </authorList>
    </citation>
    <scope>NUCLEOTIDE SEQUENCE [LARGE SCALE GENOMIC DNA]</scope>
    <source>
        <strain evidence="8 9">LLAN61</strain>
    </source>
</reference>
<keyword evidence="4" id="KW-0233">DNA recombination</keyword>
<proteinExistence type="inferred from homology"/>
<dbReference type="CDD" id="cd00801">
    <property type="entry name" value="INT_P4_C"/>
    <property type="match status" value="1"/>
</dbReference>
<name>A0A368K797_9HYPH</name>
<dbReference type="Pfam" id="PF22022">
    <property type="entry name" value="Phage_int_M"/>
    <property type="match status" value="1"/>
</dbReference>
<dbReference type="GO" id="GO:0003677">
    <property type="term" value="F:DNA binding"/>
    <property type="evidence" value="ECO:0007669"/>
    <property type="project" value="UniProtKB-UniRule"/>
</dbReference>
<dbReference type="PANTHER" id="PTHR30629:SF2">
    <property type="entry name" value="PROPHAGE INTEGRASE INTS-RELATED"/>
    <property type="match status" value="1"/>
</dbReference>
<accession>A0A368K797</accession>
<dbReference type="PANTHER" id="PTHR30629">
    <property type="entry name" value="PROPHAGE INTEGRASE"/>
    <property type="match status" value="1"/>
</dbReference>
<dbReference type="InterPro" id="IPR002104">
    <property type="entry name" value="Integrase_catalytic"/>
</dbReference>
<organism evidence="8 9">
    <name type="scientific">Phyllobacterium salinisoli</name>
    <dbReference type="NCBI Taxonomy" id="1899321"/>
    <lineage>
        <taxon>Bacteria</taxon>
        <taxon>Pseudomonadati</taxon>
        <taxon>Pseudomonadota</taxon>
        <taxon>Alphaproteobacteria</taxon>
        <taxon>Hyphomicrobiales</taxon>
        <taxon>Phyllobacteriaceae</taxon>
        <taxon>Phyllobacterium</taxon>
    </lineage>
</organism>
<dbReference type="SUPFAM" id="SSF56349">
    <property type="entry name" value="DNA breaking-rejoining enzymes"/>
    <property type="match status" value="1"/>
</dbReference>
<sequence length="394" mass="43912">MARNLLTVKEIDNSDKAKLRDGDGLWLHRSKTGTRSWVFIYVKNGRRREMGLGSYGSGTGQVSLATARRKADAIREIVGNGGDPFKELPERKVVVKPKTFGEFADQFIEDMVNAGKWRSDKTEASWRNAMSNHAKSIRKIPIADIGTDEVLRVVKPIWAEKNETASKFRERIKVILDAAKTEGLRAGDNPAAWGDHLARVLPTPDVLRKRNHASMPWQDVPAFMIELTKVRGMGSAALQFAILTAARSGEVRGAVWSEFDLDAATWSLPPDRMKMGRAHRVPLTDDALAVIKRMEKQRLSSLVFPGMKKDTPLSDMSLAKALKSAGGGDFTVHGFRSSFRVWAQENGHPDAVAEACLAHQTGNAVERAYARSDLFDRRRTLLQDWTTYCSSEHK</sequence>
<keyword evidence="9" id="KW-1185">Reference proteome</keyword>
<dbReference type="PROSITE" id="PS51900">
    <property type="entry name" value="CB"/>
    <property type="match status" value="1"/>
</dbReference>
<dbReference type="InterPro" id="IPR013762">
    <property type="entry name" value="Integrase-like_cat_sf"/>
</dbReference>
<keyword evidence="3 5" id="KW-0238">DNA-binding</keyword>
<dbReference type="Gene3D" id="1.10.150.130">
    <property type="match status" value="1"/>
</dbReference>
<evidence type="ECO:0000256" key="1">
    <source>
        <dbReference type="ARBA" id="ARBA00008857"/>
    </source>
</evidence>
<dbReference type="InterPro" id="IPR050808">
    <property type="entry name" value="Phage_Integrase"/>
</dbReference>
<dbReference type="GO" id="GO:0006310">
    <property type="term" value="P:DNA recombination"/>
    <property type="evidence" value="ECO:0007669"/>
    <property type="project" value="UniProtKB-KW"/>
</dbReference>
<dbReference type="GO" id="GO:0015074">
    <property type="term" value="P:DNA integration"/>
    <property type="evidence" value="ECO:0007669"/>
    <property type="project" value="UniProtKB-KW"/>
</dbReference>
<dbReference type="AlphaFoldDB" id="A0A368K797"/>
<protein>
    <submittedName>
        <fullName evidence="8">Site-specific integrase</fullName>
    </submittedName>
</protein>
<evidence type="ECO:0000313" key="9">
    <source>
        <dbReference type="Proteomes" id="UP000253420"/>
    </source>
</evidence>
<dbReference type="InterPro" id="IPR044068">
    <property type="entry name" value="CB"/>
</dbReference>
<dbReference type="Proteomes" id="UP000253420">
    <property type="component" value="Unassembled WGS sequence"/>
</dbReference>
<feature type="domain" description="Core-binding (CB)" evidence="7">
    <location>
        <begin position="98"/>
        <end position="180"/>
    </location>
</feature>
<keyword evidence="2" id="KW-0229">DNA integration</keyword>
<evidence type="ECO:0000256" key="4">
    <source>
        <dbReference type="ARBA" id="ARBA00023172"/>
    </source>
</evidence>
<evidence type="ECO:0000259" key="7">
    <source>
        <dbReference type="PROSITE" id="PS51900"/>
    </source>
</evidence>
<feature type="domain" description="Tyr recombinase" evidence="6">
    <location>
        <begin position="210"/>
        <end position="383"/>
    </location>
</feature>
<comment type="similarity">
    <text evidence="1">Belongs to the 'phage' integrase family.</text>
</comment>
<evidence type="ECO:0000256" key="2">
    <source>
        <dbReference type="ARBA" id="ARBA00022908"/>
    </source>
</evidence>
<dbReference type="InterPro" id="IPR053876">
    <property type="entry name" value="Phage_int_M"/>
</dbReference>
<dbReference type="PROSITE" id="PS51898">
    <property type="entry name" value="TYR_RECOMBINASE"/>
    <property type="match status" value="1"/>
</dbReference>
<evidence type="ECO:0000313" key="8">
    <source>
        <dbReference type="EMBL" id="RCS24515.1"/>
    </source>
</evidence>
<evidence type="ECO:0000256" key="3">
    <source>
        <dbReference type="ARBA" id="ARBA00023125"/>
    </source>
</evidence>
<evidence type="ECO:0000259" key="6">
    <source>
        <dbReference type="PROSITE" id="PS51898"/>
    </source>
</evidence>
<dbReference type="Gene3D" id="1.10.443.10">
    <property type="entry name" value="Intergrase catalytic core"/>
    <property type="match status" value="1"/>
</dbReference>
<dbReference type="OrthoDB" id="9795573at2"/>
<dbReference type="Pfam" id="PF13356">
    <property type="entry name" value="Arm-DNA-bind_3"/>
    <property type="match status" value="1"/>
</dbReference>
<dbReference type="Gene3D" id="3.30.160.390">
    <property type="entry name" value="Integrase, DNA-binding domain"/>
    <property type="match status" value="1"/>
</dbReference>
<dbReference type="RefSeq" id="WP_114440133.1">
    <property type="nucleotide sequence ID" value="NZ_QOZG01000003.1"/>
</dbReference>
<dbReference type="EMBL" id="QOZG01000003">
    <property type="protein sequence ID" value="RCS24515.1"/>
    <property type="molecule type" value="Genomic_DNA"/>
</dbReference>
<dbReference type="InterPro" id="IPR025166">
    <property type="entry name" value="Integrase_DNA_bind_dom"/>
</dbReference>
<dbReference type="Pfam" id="PF00589">
    <property type="entry name" value="Phage_integrase"/>
    <property type="match status" value="1"/>
</dbReference>
<gene>
    <name evidence="8" type="ORF">DUT91_09640</name>
</gene>
<comment type="caution">
    <text evidence="8">The sequence shown here is derived from an EMBL/GenBank/DDBJ whole genome shotgun (WGS) entry which is preliminary data.</text>
</comment>
<dbReference type="InterPro" id="IPR011010">
    <property type="entry name" value="DNA_brk_join_enz"/>
</dbReference>
<evidence type="ECO:0000256" key="5">
    <source>
        <dbReference type="PROSITE-ProRule" id="PRU01248"/>
    </source>
</evidence>